<gene>
    <name evidence="2" type="ORF">GHT09_014328</name>
    <name evidence="3" type="ORF">MONAX_5E019840</name>
</gene>
<dbReference type="PANTHER" id="PTHR22746:SF10">
    <property type="entry name" value="GUANINE NUCLEOTIDE EXCHANGE FACTOR SUBUNIT RIC1"/>
    <property type="match status" value="1"/>
</dbReference>
<evidence type="ECO:0000313" key="3">
    <source>
        <dbReference type="EMBL" id="VTJ89855.1"/>
    </source>
</evidence>
<reference evidence="3 4" key="1">
    <citation type="submission" date="2019-04" db="EMBL/GenBank/DDBJ databases">
        <authorList>
            <person name="Alioto T."/>
            <person name="Alioto T."/>
        </authorList>
    </citation>
    <scope>NUCLEOTIDE SEQUENCE [LARGE SCALE GENOMIC DNA]</scope>
</reference>
<keyword evidence="4" id="KW-1185">Reference proteome</keyword>
<dbReference type="Proteomes" id="UP000335636">
    <property type="component" value="Unassembled WGS sequence"/>
</dbReference>
<dbReference type="Proteomes" id="UP000662637">
    <property type="component" value="Unassembled WGS sequence"/>
</dbReference>
<dbReference type="GO" id="GO:0042147">
    <property type="term" value="P:retrograde transport, endosome to Golgi"/>
    <property type="evidence" value="ECO:0007669"/>
    <property type="project" value="TreeGrafter"/>
</dbReference>
<organism evidence="3 4">
    <name type="scientific">Marmota monax</name>
    <name type="common">Woodchuck</name>
    <dbReference type="NCBI Taxonomy" id="9995"/>
    <lineage>
        <taxon>Eukaryota</taxon>
        <taxon>Metazoa</taxon>
        <taxon>Chordata</taxon>
        <taxon>Craniata</taxon>
        <taxon>Vertebrata</taxon>
        <taxon>Euteleostomi</taxon>
        <taxon>Mammalia</taxon>
        <taxon>Eutheria</taxon>
        <taxon>Euarchontoglires</taxon>
        <taxon>Glires</taxon>
        <taxon>Rodentia</taxon>
        <taxon>Sciuromorpha</taxon>
        <taxon>Sciuridae</taxon>
        <taxon>Xerinae</taxon>
        <taxon>Marmotini</taxon>
        <taxon>Marmota</taxon>
    </lineage>
</organism>
<evidence type="ECO:0000313" key="4">
    <source>
        <dbReference type="Proteomes" id="UP000335636"/>
    </source>
</evidence>
<dbReference type="AlphaFoldDB" id="A0A5E4D6R2"/>
<name>A0A5E4D6R2_MARMO</name>
<reference evidence="2" key="2">
    <citation type="submission" date="2020-08" db="EMBL/GenBank/DDBJ databases">
        <authorList>
            <person name="Shumante A."/>
            <person name="Zimin A.V."/>
            <person name="Puiu D."/>
            <person name="Salzberg S.L."/>
        </authorList>
    </citation>
    <scope>NUCLEOTIDE SEQUENCE</scope>
    <source>
        <strain evidence="2">WC2-LM</strain>
        <tissue evidence="2">Liver</tissue>
    </source>
</reference>
<evidence type="ECO:0000256" key="1">
    <source>
        <dbReference type="SAM" id="MobiDB-lite"/>
    </source>
</evidence>
<proteinExistence type="predicted"/>
<feature type="compositionally biased region" description="Basic and acidic residues" evidence="1">
    <location>
        <begin position="243"/>
        <end position="254"/>
    </location>
</feature>
<dbReference type="PANTHER" id="PTHR22746">
    <property type="entry name" value="RAB6A-GEF COMPLEX PARTNER PROTEIN 1"/>
    <property type="match status" value="1"/>
</dbReference>
<dbReference type="EMBL" id="WJEC01003595">
    <property type="protein sequence ID" value="KAF7474894.1"/>
    <property type="molecule type" value="Genomic_DNA"/>
</dbReference>
<dbReference type="GO" id="GO:0034066">
    <property type="term" value="C:Ric1-Rgp1 guanyl-nucleotide exchange factor complex"/>
    <property type="evidence" value="ECO:0007669"/>
    <property type="project" value="InterPro"/>
</dbReference>
<dbReference type="InterPro" id="IPR040096">
    <property type="entry name" value="Ric1"/>
</dbReference>
<feature type="region of interest" description="Disordered" evidence="1">
    <location>
        <begin position="201"/>
        <end position="268"/>
    </location>
</feature>
<dbReference type="GO" id="GO:0006886">
    <property type="term" value="P:intracellular protein transport"/>
    <property type="evidence" value="ECO:0007669"/>
    <property type="project" value="InterPro"/>
</dbReference>
<dbReference type="EMBL" id="CABDUW010003877">
    <property type="protein sequence ID" value="VTJ89855.1"/>
    <property type="molecule type" value="Genomic_DNA"/>
</dbReference>
<evidence type="ECO:0000313" key="2">
    <source>
        <dbReference type="EMBL" id="KAF7474894.1"/>
    </source>
</evidence>
<protein>
    <submittedName>
        <fullName evidence="3">Uncharacterized protein</fullName>
    </submittedName>
</protein>
<dbReference type="GO" id="GO:0000139">
    <property type="term" value="C:Golgi membrane"/>
    <property type="evidence" value="ECO:0007669"/>
    <property type="project" value="TreeGrafter"/>
</dbReference>
<dbReference type="GO" id="GO:0005829">
    <property type="term" value="C:cytosol"/>
    <property type="evidence" value="ECO:0007669"/>
    <property type="project" value="TreeGrafter"/>
</dbReference>
<accession>A0A5E4D6R2</accession>
<sequence>MNLEMDAGISNIQRSQSWLSNIGPTHHEIDAASSHGPQMQDAFLLPLSNKGDECSIGSATDLTESSSMVDGDWTMVDENFSTLSLTQSELEHISMELASKGPHKSQVQLRYLLHIFMEAGCLDWCIVIGLILRESSIINQILVIAQSSEVDGEMLQNIKTGLHAVDRWASTDCPGYKPFLNIIKPQLQKLSEITEEQIQPDAFQPIAVGKTPEQTSPRAEESRASSSHGIIPQSEVGVSSMVSRKEEDTTRAQEEEPFQDGTYDCSVS</sequence>